<evidence type="ECO:0000313" key="1">
    <source>
        <dbReference type="EMBL" id="CAI9290319.1"/>
    </source>
</evidence>
<accession>A0AA36EBN3</accession>
<organism evidence="1 2">
    <name type="scientific">Lactuca saligna</name>
    <name type="common">Willowleaf lettuce</name>
    <dbReference type="NCBI Taxonomy" id="75948"/>
    <lineage>
        <taxon>Eukaryota</taxon>
        <taxon>Viridiplantae</taxon>
        <taxon>Streptophyta</taxon>
        <taxon>Embryophyta</taxon>
        <taxon>Tracheophyta</taxon>
        <taxon>Spermatophyta</taxon>
        <taxon>Magnoliopsida</taxon>
        <taxon>eudicotyledons</taxon>
        <taxon>Gunneridae</taxon>
        <taxon>Pentapetalae</taxon>
        <taxon>asterids</taxon>
        <taxon>campanulids</taxon>
        <taxon>Asterales</taxon>
        <taxon>Asteraceae</taxon>
        <taxon>Cichorioideae</taxon>
        <taxon>Cichorieae</taxon>
        <taxon>Lactucinae</taxon>
        <taxon>Lactuca</taxon>
    </lineage>
</organism>
<dbReference type="Proteomes" id="UP001177003">
    <property type="component" value="Chromosome 6"/>
</dbReference>
<dbReference type="AlphaFoldDB" id="A0AA36EBN3"/>
<name>A0AA36EBN3_LACSI</name>
<gene>
    <name evidence="1" type="ORF">LSALG_LOCUS29520</name>
</gene>
<evidence type="ECO:0000313" key="2">
    <source>
        <dbReference type="Proteomes" id="UP001177003"/>
    </source>
</evidence>
<dbReference type="EMBL" id="OX465082">
    <property type="protein sequence ID" value="CAI9290319.1"/>
    <property type="molecule type" value="Genomic_DNA"/>
</dbReference>
<protein>
    <submittedName>
        <fullName evidence="1">Uncharacterized protein</fullName>
    </submittedName>
</protein>
<sequence>MLKAQELRLRTTMDQTEKKYNELCVKAQSASFNHEIKELKAVAKERHIFFVQDVKKVREDVNLKIEELHSDVAKEVATLDQNYSSLHTKVDIIADVVTNVVKWYNTLLAKFDSKADSDAQEVAQLKEILNTLKESVSNLGSSSSSFLTPDYLT</sequence>
<keyword evidence="2" id="KW-1185">Reference proteome</keyword>
<proteinExistence type="predicted"/>
<reference evidence="1" key="1">
    <citation type="submission" date="2023-04" db="EMBL/GenBank/DDBJ databases">
        <authorList>
            <person name="Vijverberg K."/>
            <person name="Xiong W."/>
            <person name="Schranz E."/>
        </authorList>
    </citation>
    <scope>NUCLEOTIDE SEQUENCE</scope>
</reference>